<dbReference type="OrthoDB" id="2688364at2759"/>
<evidence type="ECO:0000313" key="1">
    <source>
        <dbReference type="EMBL" id="KAJ2920532.1"/>
    </source>
</evidence>
<protein>
    <submittedName>
        <fullName evidence="1">Uncharacterized protein</fullName>
    </submittedName>
</protein>
<evidence type="ECO:0000313" key="2">
    <source>
        <dbReference type="Proteomes" id="UP001140091"/>
    </source>
</evidence>
<name>A0A9W8IPA4_9AGAR</name>
<accession>A0A9W8IPA4</accession>
<comment type="caution">
    <text evidence="1">The sequence shown here is derived from an EMBL/GenBank/DDBJ whole genome shotgun (WGS) entry which is preliminary data.</text>
</comment>
<proteinExistence type="predicted"/>
<dbReference type="Proteomes" id="UP001140091">
    <property type="component" value="Unassembled WGS sequence"/>
</dbReference>
<reference evidence="1" key="1">
    <citation type="submission" date="2022-06" db="EMBL/GenBank/DDBJ databases">
        <title>Genome Sequence of Candolleomyces eurysporus.</title>
        <authorList>
            <person name="Buettner E."/>
        </authorList>
    </citation>
    <scope>NUCLEOTIDE SEQUENCE</scope>
    <source>
        <strain evidence="1">VTCC 930004</strain>
    </source>
</reference>
<keyword evidence="2" id="KW-1185">Reference proteome</keyword>
<dbReference type="AlphaFoldDB" id="A0A9W8IPA4"/>
<organism evidence="1 2">
    <name type="scientific">Candolleomyces eurysporus</name>
    <dbReference type="NCBI Taxonomy" id="2828524"/>
    <lineage>
        <taxon>Eukaryota</taxon>
        <taxon>Fungi</taxon>
        <taxon>Dikarya</taxon>
        <taxon>Basidiomycota</taxon>
        <taxon>Agaricomycotina</taxon>
        <taxon>Agaricomycetes</taxon>
        <taxon>Agaricomycetidae</taxon>
        <taxon>Agaricales</taxon>
        <taxon>Agaricineae</taxon>
        <taxon>Psathyrellaceae</taxon>
        <taxon>Candolleomyces</taxon>
    </lineage>
</organism>
<sequence>MSLSELEYAALMPYRFVKMIKEHSNHNHLSPRYQTRIVQLRLAPGPITTRSSKLHLWDLGYSVQKAINPLPLVTLVADSLELEAVALTLDKKELLVAVTTKDENSHDGDISLKIYRVDPRSRTPIFHLVAELTDFGHGNVYLTRDAAVLYRDKYVTVWNWSKNTGCKWEASNRLSGFPIYVCDRAIIACDSEKTLRVWDFPVLLPLPSSPKLDDITTVTNTPKFSARLPNMGEEGITLSGTPVWQQGASSDCYLCAMAEEENQLGQEDVGFSLFSIRQLASNGQTGKDDPFIPSVLPVLGAVGKHIFGHGHPNYHSLYSSPLFTCDDHLVFCAEADSNSIVATVLPTPKKASDSTIDPWSMSMTPADEDLDQDNFLYDFCPTSGRLVYCSTEGAREGEMCITDFLRPPRDM</sequence>
<gene>
    <name evidence="1" type="ORF">H1R20_g16564</name>
</gene>
<dbReference type="EMBL" id="JANBPK010001877">
    <property type="protein sequence ID" value="KAJ2920532.1"/>
    <property type="molecule type" value="Genomic_DNA"/>
</dbReference>
<feature type="non-terminal residue" evidence="1">
    <location>
        <position position="1"/>
    </location>
</feature>